<feature type="non-terminal residue" evidence="2">
    <location>
        <position position="1"/>
    </location>
</feature>
<accession>A0A1B6ESE3</accession>
<dbReference type="AlphaFoldDB" id="A0A1B6ESE3"/>
<protein>
    <submittedName>
        <fullName evidence="2">Uncharacterized protein</fullName>
    </submittedName>
</protein>
<organism evidence="2">
    <name type="scientific">Cuerna arida</name>
    <dbReference type="NCBI Taxonomy" id="1464854"/>
    <lineage>
        <taxon>Eukaryota</taxon>
        <taxon>Metazoa</taxon>
        <taxon>Ecdysozoa</taxon>
        <taxon>Arthropoda</taxon>
        <taxon>Hexapoda</taxon>
        <taxon>Insecta</taxon>
        <taxon>Pterygota</taxon>
        <taxon>Neoptera</taxon>
        <taxon>Paraneoptera</taxon>
        <taxon>Hemiptera</taxon>
        <taxon>Auchenorrhyncha</taxon>
        <taxon>Membracoidea</taxon>
        <taxon>Cicadellidae</taxon>
        <taxon>Cicadellinae</taxon>
        <taxon>Proconiini</taxon>
        <taxon>Cuerna</taxon>
    </lineage>
</organism>
<dbReference type="EMBL" id="GECZ01028893">
    <property type="protein sequence ID" value="JAS40876.1"/>
    <property type="molecule type" value="Transcribed_RNA"/>
</dbReference>
<reference evidence="2" key="1">
    <citation type="submission" date="2015-11" db="EMBL/GenBank/DDBJ databases">
        <title>De novo transcriptome assembly of four potential Pierce s Disease insect vectors from Arizona vineyards.</title>
        <authorList>
            <person name="Tassone E.E."/>
        </authorList>
    </citation>
    <scope>NUCLEOTIDE SEQUENCE</scope>
</reference>
<feature type="non-terminal residue" evidence="2">
    <location>
        <position position="107"/>
    </location>
</feature>
<gene>
    <name evidence="2" type="ORF">g.5253</name>
    <name evidence="1" type="ORF">g.5254</name>
</gene>
<evidence type="ECO:0000313" key="1">
    <source>
        <dbReference type="EMBL" id="JAS37389.1"/>
    </source>
</evidence>
<name>A0A1B6ESE3_9HEMI</name>
<proteinExistence type="predicted"/>
<dbReference type="EMBL" id="GECZ01032380">
    <property type="protein sequence ID" value="JAS37389.1"/>
    <property type="molecule type" value="Transcribed_RNA"/>
</dbReference>
<sequence>VLVVERRRVDYWGSDLVLTESALAYCVIIYFKNRLTVTTSQSSSGHLFGLKLNFDFYDETFCPLTLYCLTVMLKLYWTLNNKLNLKRLNKGIIVIWAEGFNNFDLLE</sequence>
<evidence type="ECO:0000313" key="2">
    <source>
        <dbReference type="EMBL" id="JAS40876.1"/>
    </source>
</evidence>